<proteinExistence type="predicted"/>
<feature type="compositionally biased region" description="Acidic residues" evidence="1">
    <location>
        <begin position="325"/>
        <end position="334"/>
    </location>
</feature>
<dbReference type="Gene3D" id="1.10.287.1490">
    <property type="match status" value="1"/>
</dbReference>
<evidence type="ECO:0000313" key="2">
    <source>
        <dbReference type="EMBL" id="KAF4681596.1"/>
    </source>
</evidence>
<protein>
    <submittedName>
        <fullName evidence="2">Uncharacterized protein</fullName>
    </submittedName>
</protein>
<dbReference type="AlphaFoldDB" id="A0A7J6NCK9"/>
<sequence length="362" mass="40263">PSVVQVRAELIHALSVEEEVTELCNKFRPEDVLAAFAEVHPGVISEHVQPRIDKEVEIAVAQALEDERRRLEGTVDERVKQERTKWQEKVAELEGKLAVMQREADGAKLEAQNLREELNNARKEEPPPVVVEVAESAGGGEEELREAQAKLEAAEERCGALEKSLAEALEGLKSRETELTSLREEVEKAEAALGEARSREEALQKEVDRLVVAGEESGRDANAVALRELEEAAEKAREMEEVMAELRRKQEDAEKERDILMGAVEAEKEARQRREAELQEEMESLRATVATLRGQIQVLERMLADAREAEQAERTEKERRKSGFPDEEFSEADDGSGTAVQTCISGKVLEVPGSIPGGDPFT</sequence>
<dbReference type="EMBL" id="JABANM010037609">
    <property type="protein sequence ID" value="KAF4681596.1"/>
    <property type="molecule type" value="Genomic_DNA"/>
</dbReference>
<gene>
    <name evidence="2" type="ORF">FOZ62_027900</name>
</gene>
<evidence type="ECO:0000313" key="3">
    <source>
        <dbReference type="Proteomes" id="UP000574390"/>
    </source>
</evidence>
<dbReference type="Proteomes" id="UP000574390">
    <property type="component" value="Unassembled WGS sequence"/>
</dbReference>
<organism evidence="2 3">
    <name type="scientific">Perkinsus olseni</name>
    <name type="common">Perkinsus atlanticus</name>
    <dbReference type="NCBI Taxonomy" id="32597"/>
    <lineage>
        <taxon>Eukaryota</taxon>
        <taxon>Sar</taxon>
        <taxon>Alveolata</taxon>
        <taxon>Perkinsozoa</taxon>
        <taxon>Perkinsea</taxon>
        <taxon>Perkinsida</taxon>
        <taxon>Perkinsidae</taxon>
        <taxon>Perkinsus</taxon>
    </lineage>
</organism>
<name>A0A7J6NCK9_PEROL</name>
<feature type="compositionally biased region" description="Basic and acidic residues" evidence="1">
    <location>
        <begin position="307"/>
        <end position="324"/>
    </location>
</feature>
<reference evidence="2 3" key="1">
    <citation type="submission" date="2020-04" db="EMBL/GenBank/DDBJ databases">
        <title>Perkinsus olseni comparative genomics.</title>
        <authorList>
            <person name="Bogema D.R."/>
        </authorList>
    </citation>
    <scope>NUCLEOTIDE SEQUENCE [LARGE SCALE GENOMIC DNA]</scope>
    <source>
        <strain evidence="2">ATCC PRA-205</strain>
    </source>
</reference>
<accession>A0A7J6NCK9</accession>
<feature type="region of interest" description="Disordered" evidence="1">
    <location>
        <begin position="307"/>
        <end position="362"/>
    </location>
</feature>
<evidence type="ECO:0000256" key="1">
    <source>
        <dbReference type="SAM" id="MobiDB-lite"/>
    </source>
</evidence>
<dbReference type="SUPFAM" id="SSF57997">
    <property type="entry name" value="Tropomyosin"/>
    <property type="match status" value="1"/>
</dbReference>
<comment type="caution">
    <text evidence="2">The sequence shown here is derived from an EMBL/GenBank/DDBJ whole genome shotgun (WGS) entry which is preliminary data.</text>
</comment>
<feature type="non-terminal residue" evidence="2">
    <location>
        <position position="1"/>
    </location>
</feature>